<dbReference type="RefSeq" id="XP_041232600.1">
    <property type="nucleotide sequence ID" value="XM_041371486.1"/>
</dbReference>
<protein>
    <submittedName>
        <fullName evidence="2">Uncharacterized protein</fullName>
    </submittedName>
</protein>
<comment type="caution">
    <text evidence="2">The sequence shown here is derived from an EMBL/GenBank/DDBJ whole genome shotgun (WGS) entry which is preliminary data.</text>
</comment>
<dbReference type="EMBL" id="JABBWK010000003">
    <property type="protein sequence ID" value="KAG1907025.1"/>
    <property type="molecule type" value="Genomic_DNA"/>
</dbReference>
<dbReference type="GeneID" id="64665784"/>
<feature type="transmembrane region" description="Helical" evidence="1">
    <location>
        <begin position="20"/>
        <end position="43"/>
    </location>
</feature>
<dbReference type="Proteomes" id="UP001195769">
    <property type="component" value="Unassembled WGS sequence"/>
</dbReference>
<evidence type="ECO:0000256" key="1">
    <source>
        <dbReference type="SAM" id="Phobius"/>
    </source>
</evidence>
<evidence type="ECO:0000313" key="3">
    <source>
        <dbReference type="Proteomes" id="UP001195769"/>
    </source>
</evidence>
<gene>
    <name evidence="2" type="ORF">F5891DRAFT_353530</name>
</gene>
<dbReference type="AlphaFoldDB" id="A0AAD4EJ13"/>
<accession>A0AAD4EJ13</accession>
<keyword evidence="3" id="KW-1185">Reference proteome</keyword>
<sequence>MGALDNTYVYPLRVHHLLSIFRALSIGVVVPAMLYGGMLSCCFSPARSSQSQTHLQCVQNWDLLLTTLPDILRIRWRCMSDSMHQVLITPAGECAVCLRPKLQMKAYACSITDFDIISDLGHVESSCRNSVQWLHSAHDHSKGFLNRSIRIEY</sequence>
<evidence type="ECO:0000313" key="2">
    <source>
        <dbReference type="EMBL" id="KAG1907025.1"/>
    </source>
</evidence>
<keyword evidence="1" id="KW-1133">Transmembrane helix</keyword>
<name>A0AAD4EJ13_9AGAM</name>
<reference evidence="2" key="1">
    <citation type="journal article" date="2020" name="New Phytol.">
        <title>Comparative genomics reveals dynamic genome evolution in host specialist ectomycorrhizal fungi.</title>
        <authorList>
            <person name="Lofgren L.A."/>
            <person name="Nguyen N.H."/>
            <person name="Vilgalys R."/>
            <person name="Ruytinx J."/>
            <person name="Liao H.L."/>
            <person name="Branco S."/>
            <person name="Kuo A."/>
            <person name="LaButti K."/>
            <person name="Lipzen A."/>
            <person name="Andreopoulos W."/>
            <person name="Pangilinan J."/>
            <person name="Riley R."/>
            <person name="Hundley H."/>
            <person name="Na H."/>
            <person name="Barry K."/>
            <person name="Grigoriev I.V."/>
            <person name="Stajich J.E."/>
            <person name="Kennedy P.G."/>
        </authorList>
    </citation>
    <scope>NUCLEOTIDE SEQUENCE</scope>
    <source>
        <strain evidence="2">FC203</strain>
    </source>
</reference>
<proteinExistence type="predicted"/>
<organism evidence="2 3">
    <name type="scientific">Suillus fuscotomentosus</name>
    <dbReference type="NCBI Taxonomy" id="1912939"/>
    <lineage>
        <taxon>Eukaryota</taxon>
        <taxon>Fungi</taxon>
        <taxon>Dikarya</taxon>
        <taxon>Basidiomycota</taxon>
        <taxon>Agaricomycotina</taxon>
        <taxon>Agaricomycetes</taxon>
        <taxon>Agaricomycetidae</taxon>
        <taxon>Boletales</taxon>
        <taxon>Suillineae</taxon>
        <taxon>Suillaceae</taxon>
        <taxon>Suillus</taxon>
    </lineage>
</organism>
<keyword evidence="1" id="KW-0812">Transmembrane</keyword>
<keyword evidence="1" id="KW-0472">Membrane</keyword>